<evidence type="ECO:0000256" key="5">
    <source>
        <dbReference type="ARBA" id="ARBA00023242"/>
    </source>
</evidence>
<organism evidence="8 9">
    <name type="scientific">Talaromyces amestolkiae</name>
    <dbReference type="NCBI Taxonomy" id="1196081"/>
    <lineage>
        <taxon>Eukaryota</taxon>
        <taxon>Fungi</taxon>
        <taxon>Dikarya</taxon>
        <taxon>Ascomycota</taxon>
        <taxon>Pezizomycotina</taxon>
        <taxon>Eurotiomycetes</taxon>
        <taxon>Eurotiomycetidae</taxon>
        <taxon>Eurotiales</taxon>
        <taxon>Trichocomaceae</taxon>
        <taxon>Talaromyces</taxon>
        <taxon>Talaromyces sect. Talaromyces</taxon>
    </lineage>
</organism>
<dbReference type="SMART" id="SM00906">
    <property type="entry name" value="Fungal_trans"/>
    <property type="match status" value="1"/>
</dbReference>
<dbReference type="CDD" id="cd00067">
    <property type="entry name" value="GAL4"/>
    <property type="match status" value="1"/>
</dbReference>
<dbReference type="GO" id="GO:0003677">
    <property type="term" value="F:DNA binding"/>
    <property type="evidence" value="ECO:0007669"/>
    <property type="project" value="UniProtKB-KW"/>
</dbReference>
<evidence type="ECO:0000256" key="3">
    <source>
        <dbReference type="ARBA" id="ARBA00023125"/>
    </source>
</evidence>
<keyword evidence="5" id="KW-0539">Nucleus</keyword>
<dbReference type="GO" id="GO:0001080">
    <property type="term" value="P:nitrogen catabolite activation of transcription from RNA polymerase II promoter"/>
    <property type="evidence" value="ECO:0007669"/>
    <property type="project" value="TreeGrafter"/>
</dbReference>
<dbReference type="Pfam" id="PF04082">
    <property type="entry name" value="Fungal_trans"/>
    <property type="match status" value="1"/>
</dbReference>
<dbReference type="GO" id="GO:0000981">
    <property type="term" value="F:DNA-binding transcription factor activity, RNA polymerase II-specific"/>
    <property type="evidence" value="ECO:0007669"/>
    <property type="project" value="InterPro"/>
</dbReference>
<keyword evidence="1" id="KW-0479">Metal-binding</keyword>
<evidence type="ECO:0000259" key="7">
    <source>
        <dbReference type="PROSITE" id="PS50048"/>
    </source>
</evidence>
<keyword evidence="9" id="KW-1185">Reference proteome</keyword>
<evidence type="ECO:0000313" key="8">
    <source>
        <dbReference type="EMBL" id="RAO65189.1"/>
    </source>
</evidence>
<evidence type="ECO:0000256" key="2">
    <source>
        <dbReference type="ARBA" id="ARBA00023015"/>
    </source>
</evidence>
<accession>A0A364KNS7</accession>
<dbReference type="PROSITE" id="PS00463">
    <property type="entry name" value="ZN2_CY6_FUNGAL_1"/>
    <property type="match status" value="1"/>
</dbReference>
<dbReference type="RefSeq" id="XP_040729706.1">
    <property type="nucleotide sequence ID" value="XM_040873212.1"/>
</dbReference>
<dbReference type="CDD" id="cd12148">
    <property type="entry name" value="fungal_TF_MHR"/>
    <property type="match status" value="1"/>
</dbReference>
<dbReference type="Proteomes" id="UP000249363">
    <property type="component" value="Unassembled WGS sequence"/>
</dbReference>
<dbReference type="AlphaFoldDB" id="A0A364KNS7"/>
<dbReference type="GO" id="GO:0005634">
    <property type="term" value="C:nucleus"/>
    <property type="evidence" value="ECO:0007669"/>
    <property type="project" value="TreeGrafter"/>
</dbReference>
<keyword evidence="3" id="KW-0238">DNA-binding</keyword>
<evidence type="ECO:0000256" key="4">
    <source>
        <dbReference type="ARBA" id="ARBA00023163"/>
    </source>
</evidence>
<dbReference type="OrthoDB" id="1924787at2759"/>
<dbReference type="STRING" id="1196081.A0A364KNS7"/>
<dbReference type="EMBL" id="MIKG01000001">
    <property type="protein sequence ID" value="RAO65189.1"/>
    <property type="molecule type" value="Genomic_DNA"/>
</dbReference>
<dbReference type="GO" id="GO:0008270">
    <property type="term" value="F:zinc ion binding"/>
    <property type="evidence" value="ECO:0007669"/>
    <property type="project" value="InterPro"/>
</dbReference>
<reference evidence="8 9" key="1">
    <citation type="journal article" date="2017" name="Biotechnol. Biofuels">
        <title>Differential beta-glucosidase expression as a function of carbon source availability in Talaromyces amestolkiae: a genomic and proteomic approach.</title>
        <authorList>
            <person name="de Eugenio L.I."/>
            <person name="Mendez-Liter J.A."/>
            <person name="Nieto-Dominguez M."/>
            <person name="Alonso L."/>
            <person name="Gil-Munoz J."/>
            <person name="Barriuso J."/>
            <person name="Prieto A."/>
            <person name="Martinez M.J."/>
        </authorList>
    </citation>
    <scope>NUCLEOTIDE SEQUENCE [LARGE SCALE GENOMIC DNA]</scope>
    <source>
        <strain evidence="8 9">CIB</strain>
    </source>
</reference>
<dbReference type="InterPro" id="IPR050797">
    <property type="entry name" value="Carb_Metab_Trans_Reg"/>
</dbReference>
<protein>
    <recommendedName>
        <fullName evidence="7">Zn(2)-C6 fungal-type domain-containing protein</fullName>
    </recommendedName>
</protein>
<keyword evidence="2" id="KW-0805">Transcription regulation</keyword>
<feature type="domain" description="Zn(2)-C6 fungal-type" evidence="7">
    <location>
        <begin position="20"/>
        <end position="51"/>
    </location>
</feature>
<dbReference type="GeneID" id="63790418"/>
<dbReference type="Gene3D" id="4.10.240.10">
    <property type="entry name" value="Zn(2)-C6 fungal-type DNA-binding domain"/>
    <property type="match status" value="1"/>
</dbReference>
<dbReference type="InterPro" id="IPR001138">
    <property type="entry name" value="Zn2Cys6_DnaBD"/>
</dbReference>
<dbReference type="GO" id="GO:0006351">
    <property type="term" value="P:DNA-templated transcription"/>
    <property type="evidence" value="ECO:0007669"/>
    <property type="project" value="InterPro"/>
</dbReference>
<proteinExistence type="predicted"/>
<dbReference type="InterPro" id="IPR036864">
    <property type="entry name" value="Zn2-C6_fun-type_DNA-bd_sf"/>
</dbReference>
<evidence type="ECO:0000256" key="6">
    <source>
        <dbReference type="SAM" id="MobiDB-lite"/>
    </source>
</evidence>
<dbReference type="PROSITE" id="PS50048">
    <property type="entry name" value="ZN2_CY6_FUNGAL_2"/>
    <property type="match status" value="1"/>
</dbReference>
<dbReference type="SUPFAM" id="SSF57701">
    <property type="entry name" value="Zn2/Cys6 DNA-binding domain"/>
    <property type="match status" value="1"/>
</dbReference>
<keyword evidence="4" id="KW-0804">Transcription</keyword>
<sequence length="704" mass="79925">MDADASPAGTRPYRSKLKRPCDRCRSRKIACILPESGPCRNCWNVGKSCTFDKPPNPRNREIVNRRASTKPTDHSSYFAPSPDRSSEYMRFERTNHGNTTFQVDTSVSPRVYHNRSYHALPTTNRKQAKPAASFGSIDVINNIRDTPKIQHIRSLDQLNASTAQLFGTSAESDPWLLRHCKYDDNGMRHLHGIHFRNVGGVPVEGLVPVHFLVTEDSLLVPSKEATSCSAEVDVLKIRDELNEMIPPKFGVRLVPLFMKFVFPVMPVISRSQMGFMSKITEQSLQNIPAHLLAALYASALPFKIHDPQLVLCGVYDNQICDKLWRRVYQLIMQEIHTPHLSVLQACLLYLQRLPVGSQSALADSPFLWSFLGTTVGLASSLGLHLEPRPWGIPAWEKRLRRRLWWAVYVEDKWRSLLIGRPPFVDREEWDVQSLDENDFVVDGQDESLENGATFRSFTKLAIIADDIHQTFYTLRASQRMCEDFRISINAARPIREELQAWYASLPESLRIKQKHENNYQAPRIEARSPPPPPIADDKYPQDISWLLEDLGYDGQGLDQLPVVDFSELGDAAEATLNAAEKCAGIIVNFVGALTPVDFDTFWYPWTRISFATVSNFILLLLIQAPTLQHASRTKHLLDIWLQNLSRQYKNHENLMSLGLVRLRTLMADGLARNFIVSPHLAEVLNTGTTGHGEMPTDNTWNIQQ</sequence>
<evidence type="ECO:0000313" key="9">
    <source>
        <dbReference type="Proteomes" id="UP000249363"/>
    </source>
</evidence>
<feature type="region of interest" description="Disordered" evidence="6">
    <location>
        <begin position="54"/>
        <end position="83"/>
    </location>
</feature>
<dbReference type="InterPro" id="IPR007219">
    <property type="entry name" value="XnlR_reg_dom"/>
</dbReference>
<gene>
    <name evidence="8" type="ORF">BHQ10_001201</name>
</gene>
<name>A0A364KNS7_TALAM</name>
<dbReference type="SMART" id="SM00066">
    <property type="entry name" value="GAL4"/>
    <property type="match status" value="1"/>
</dbReference>
<dbReference type="PANTHER" id="PTHR31668">
    <property type="entry name" value="GLUCOSE TRANSPORT TRANSCRIPTION REGULATOR RGT1-RELATED-RELATED"/>
    <property type="match status" value="1"/>
</dbReference>
<dbReference type="PANTHER" id="PTHR31668:SF4">
    <property type="entry name" value="TRANSCRIPTIONAL ACTIVATOR PROTEIN DAL81"/>
    <property type="match status" value="1"/>
</dbReference>
<comment type="caution">
    <text evidence="8">The sequence shown here is derived from an EMBL/GenBank/DDBJ whole genome shotgun (WGS) entry which is preliminary data.</text>
</comment>
<evidence type="ECO:0000256" key="1">
    <source>
        <dbReference type="ARBA" id="ARBA00022723"/>
    </source>
</evidence>